<reference evidence="2" key="1">
    <citation type="submission" date="2021-03" db="EMBL/GenBank/DDBJ databases">
        <title>Whole genome shotgun sequence of Actinoplanes auranticolor NBRC 12245.</title>
        <authorList>
            <person name="Komaki H."/>
            <person name="Tamura T."/>
        </authorList>
    </citation>
    <scope>NUCLEOTIDE SEQUENCE</scope>
    <source>
        <strain evidence="2">NBRC 12245</strain>
    </source>
</reference>
<organism evidence="2 3">
    <name type="scientific">Actinoplanes auranticolor</name>
    <dbReference type="NCBI Taxonomy" id="47988"/>
    <lineage>
        <taxon>Bacteria</taxon>
        <taxon>Bacillati</taxon>
        <taxon>Actinomycetota</taxon>
        <taxon>Actinomycetes</taxon>
        <taxon>Micromonosporales</taxon>
        <taxon>Micromonosporaceae</taxon>
        <taxon>Actinoplanes</taxon>
    </lineage>
</organism>
<dbReference type="AlphaFoldDB" id="A0A919SLG0"/>
<feature type="region of interest" description="Disordered" evidence="1">
    <location>
        <begin position="36"/>
        <end position="60"/>
    </location>
</feature>
<sequence length="683" mass="73927">MPATSDRAVLLAALRGSADLLFVTPDDELVTQEEVHHEAREQIRRRGLPPDTPYAGWHTPASAFDRKGSLRRPQAIYFGGDRETVGRALRRLEPAGYAVFGGRSDTEAFLLVRDARPTAADPAQLDDWRVRLALLSDPNLTVGQSPTKLPVPLRDGEEALLHTILASSSLAPVHRQTFLALGRRHLLVTDDIDHLLSTWRTVFAEDPSAFARAALDSGHPAAGRLIGELLADGAATADLLWAWGDPAALPGCRRLALRGDSIDVYLRLAARAGTAPGAAAIALATEMRATPDPDPAVQKRRMEALCYALPAAVGDPDLPVQRAIVNTLRDGTVPAWLRAELARLHAYLPFRLRSELNRLTYPSDGRRPSPRPAIGPDESRAVLAEWDEAVDGARRAAGLPPWPGFDPEDARCREAAVELLDEMAPGHLAGLRACSAHRSVSEPGTAACLYLLTATSSARAQDLAAVAERWPELFVAPTPYTTVPPALLTLVRALRAAGDPLADTVTRSVLADRNDWSRPLRHLLAGEMFTDEETATRLWTIAASTSSTAADRDEAAQAFVLLDSRRSGESPRQAAARAYAAAAVPKIPFVGRAFIVCAVALAEPRRPLWGYFGQGSVRWLSAALLVAEDEELPADFRRATLDLARRSTILSHPARVRLVAADRTTTDGLRSRFEQISARLLTA</sequence>
<comment type="caution">
    <text evidence="2">The sequence shown here is derived from an EMBL/GenBank/DDBJ whole genome shotgun (WGS) entry which is preliminary data.</text>
</comment>
<evidence type="ECO:0000256" key="1">
    <source>
        <dbReference type="SAM" id="MobiDB-lite"/>
    </source>
</evidence>
<keyword evidence="3" id="KW-1185">Reference proteome</keyword>
<dbReference type="RefSeq" id="WP_212991930.1">
    <property type="nucleotide sequence ID" value="NZ_BAABEA010000026.1"/>
</dbReference>
<proteinExistence type="predicted"/>
<protein>
    <submittedName>
        <fullName evidence="2">Uncharacterized protein</fullName>
    </submittedName>
</protein>
<gene>
    <name evidence="2" type="ORF">Aau02nite_60280</name>
</gene>
<evidence type="ECO:0000313" key="3">
    <source>
        <dbReference type="Proteomes" id="UP000681340"/>
    </source>
</evidence>
<accession>A0A919SLG0</accession>
<dbReference type="EMBL" id="BOQL01000049">
    <property type="protein sequence ID" value="GIM74296.1"/>
    <property type="molecule type" value="Genomic_DNA"/>
</dbReference>
<dbReference type="Proteomes" id="UP000681340">
    <property type="component" value="Unassembled WGS sequence"/>
</dbReference>
<name>A0A919SLG0_9ACTN</name>
<evidence type="ECO:0000313" key="2">
    <source>
        <dbReference type="EMBL" id="GIM74296.1"/>
    </source>
</evidence>